<protein>
    <submittedName>
        <fullName evidence="1">Uncharacterized protein</fullName>
    </submittedName>
</protein>
<dbReference type="OrthoDB" id="5980469at2759"/>
<name>A0A9W9YHY0_9CNID</name>
<gene>
    <name evidence="1" type="ORF">OS493_037022</name>
</gene>
<organism evidence="1 2">
    <name type="scientific">Desmophyllum pertusum</name>
    <dbReference type="NCBI Taxonomy" id="174260"/>
    <lineage>
        <taxon>Eukaryota</taxon>
        <taxon>Metazoa</taxon>
        <taxon>Cnidaria</taxon>
        <taxon>Anthozoa</taxon>
        <taxon>Hexacorallia</taxon>
        <taxon>Scleractinia</taxon>
        <taxon>Caryophylliina</taxon>
        <taxon>Caryophylliidae</taxon>
        <taxon>Desmophyllum</taxon>
    </lineage>
</organism>
<comment type="caution">
    <text evidence="1">The sequence shown here is derived from an EMBL/GenBank/DDBJ whole genome shotgun (WGS) entry which is preliminary data.</text>
</comment>
<evidence type="ECO:0000313" key="2">
    <source>
        <dbReference type="Proteomes" id="UP001163046"/>
    </source>
</evidence>
<accession>A0A9W9YHY0</accession>
<dbReference type="EMBL" id="MU827367">
    <property type="protein sequence ID" value="KAJ7351069.1"/>
    <property type="molecule type" value="Genomic_DNA"/>
</dbReference>
<dbReference type="Proteomes" id="UP001163046">
    <property type="component" value="Unassembled WGS sequence"/>
</dbReference>
<keyword evidence="2" id="KW-1185">Reference proteome</keyword>
<reference evidence="1" key="1">
    <citation type="submission" date="2023-01" db="EMBL/GenBank/DDBJ databases">
        <title>Genome assembly of the deep-sea coral Lophelia pertusa.</title>
        <authorList>
            <person name="Herrera S."/>
            <person name="Cordes E."/>
        </authorList>
    </citation>
    <scope>NUCLEOTIDE SEQUENCE</scope>
    <source>
        <strain evidence="1">USNM1676648</strain>
        <tissue evidence="1">Polyp</tissue>
    </source>
</reference>
<proteinExistence type="predicted"/>
<dbReference type="AlphaFoldDB" id="A0A9W9YHY0"/>
<evidence type="ECO:0000313" key="1">
    <source>
        <dbReference type="EMBL" id="KAJ7351069.1"/>
    </source>
</evidence>
<sequence length="125" mass="14123">MLAFCKKEKSVDDSCKESTVTKLSDREKAGLQYVGGYVMHNLHKKHSIKKTSESQEAMAILKAGKLEATVEKQKLISALNRGGVRAFSLAKDLIQRYKMKAKQTKAKSLRKEISRSCQIEEPRHD</sequence>